<proteinExistence type="predicted"/>
<protein>
    <submittedName>
        <fullName evidence="1">Vacuole membrane 1 isoform X1</fullName>
    </submittedName>
</protein>
<dbReference type="EMBL" id="CACRXK020024568">
    <property type="protein sequence ID" value="CAB4038778.1"/>
    <property type="molecule type" value="Genomic_DNA"/>
</dbReference>
<evidence type="ECO:0000313" key="2">
    <source>
        <dbReference type="Proteomes" id="UP001152795"/>
    </source>
</evidence>
<reference evidence="1" key="1">
    <citation type="submission" date="2020-04" db="EMBL/GenBank/DDBJ databases">
        <authorList>
            <person name="Alioto T."/>
            <person name="Alioto T."/>
            <person name="Gomez Garrido J."/>
        </authorList>
    </citation>
    <scope>NUCLEOTIDE SEQUENCE</scope>
    <source>
        <strain evidence="1">A484AB</strain>
    </source>
</reference>
<name>A0A7D9LXD6_PARCT</name>
<comment type="caution">
    <text evidence="1">The sequence shown here is derived from an EMBL/GenBank/DDBJ whole genome shotgun (WGS) entry which is preliminary data.</text>
</comment>
<dbReference type="Proteomes" id="UP001152795">
    <property type="component" value="Unassembled WGS sequence"/>
</dbReference>
<organism evidence="1 2">
    <name type="scientific">Paramuricea clavata</name>
    <name type="common">Red gorgonian</name>
    <name type="synonym">Violescent sea-whip</name>
    <dbReference type="NCBI Taxonomy" id="317549"/>
    <lineage>
        <taxon>Eukaryota</taxon>
        <taxon>Metazoa</taxon>
        <taxon>Cnidaria</taxon>
        <taxon>Anthozoa</taxon>
        <taxon>Octocorallia</taxon>
        <taxon>Malacalcyonacea</taxon>
        <taxon>Plexauridae</taxon>
        <taxon>Paramuricea</taxon>
    </lineage>
</organism>
<gene>
    <name evidence="1" type="ORF">PACLA_8A033788</name>
</gene>
<dbReference type="OrthoDB" id="2016540at2759"/>
<evidence type="ECO:0000313" key="1">
    <source>
        <dbReference type="EMBL" id="CAB4038778.1"/>
    </source>
</evidence>
<sequence length="156" mass="17479">MGFFGILVCASIPNPLFDLAGITCGHCLIPFWTFFGATLIGKAIIKMHLQKTFVILSFSKTYIETVLKLAGDIPFIGPYIQSPFNKALEMQRNSLRRKPGETTVKKTSALAWIFEKVVLLMVAYFLLSIINSMAQSHDKRLQEQKRAAPRSVVKAQ</sequence>
<dbReference type="AlphaFoldDB" id="A0A7D9LXD6"/>
<accession>A0A7D9LXD6</accession>
<keyword evidence="2" id="KW-1185">Reference proteome</keyword>